<feature type="non-terminal residue" evidence="2">
    <location>
        <position position="1"/>
    </location>
</feature>
<feature type="domain" description="DrrA phosphatidylinositol 4-phosphate binding" evidence="1">
    <location>
        <begin position="2"/>
        <end position="50"/>
    </location>
</feature>
<proteinExistence type="predicted"/>
<dbReference type="AlphaFoldDB" id="A0A0W1AIZ4"/>
<accession>A0A0W1AIZ4</accession>
<dbReference type="GO" id="GO:0044161">
    <property type="term" value="C:host cell cytoplasmic vesicle"/>
    <property type="evidence" value="ECO:0007669"/>
    <property type="project" value="InterPro"/>
</dbReference>
<dbReference type="GO" id="GO:0031267">
    <property type="term" value="F:small GTPase binding"/>
    <property type="evidence" value="ECO:0007669"/>
    <property type="project" value="InterPro"/>
</dbReference>
<dbReference type="InterPro" id="IPR028057">
    <property type="entry name" value="DrrA_P4M"/>
</dbReference>
<gene>
    <name evidence="2" type="ORF">Lwor_0915</name>
</gene>
<dbReference type="Gene3D" id="1.20.1280.280">
    <property type="match status" value="1"/>
</dbReference>
<dbReference type="Pfam" id="PF14860">
    <property type="entry name" value="DrrA_P4M"/>
    <property type="match status" value="1"/>
</dbReference>
<dbReference type="Proteomes" id="UP000054662">
    <property type="component" value="Unassembled WGS sequence"/>
</dbReference>
<dbReference type="RefSeq" id="WP_420798140.1">
    <property type="nucleotide sequence ID" value="NZ_LNZC01000008.1"/>
</dbReference>
<evidence type="ECO:0000313" key="3">
    <source>
        <dbReference type="Proteomes" id="UP000054662"/>
    </source>
</evidence>
<comment type="caution">
    <text evidence="2">The sequence shown here is derived from an EMBL/GenBank/DDBJ whole genome shotgun (WGS) entry which is preliminary data.</text>
</comment>
<dbReference type="InterPro" id="IPR038346">
    <property type="entry name" value="DrrA_PI4P-bd_sf"/>
</dbReference>
<sequence>DEAVRSFKKESKEITEYQVLCASQGITSHLFGLKTSSLKALEQIIADAYKLAKERQAFVVKDQLQP</sequence>
<reference evidence="2 3" key="1">
    <citation type="submission" date="2015-11" db="EMBL/GenBank/DDBJ databases">
        <title>Genomic analysis of 38 Legionella species identifies large and diverse effector repertoires.</title>
        <authorList>
            <person name="Burstein D."/>
            <person name="Amaro F."/>
            <person name="Zusman T."/>
            <person name="Lifshitz Z."/>
            <person name="Cohen O."/>
            <person name="Gilbert J.A."/>
            <person name="Pupko T."/>
            <person name="Shuman H.A."/>
            <person name="Segal G."/>
        </authorList>
    </citation>
    <scope>NUCLEOTIDE SEQUENCE [LARGE SCALE GENOMIC DNA]</scope>
    <source>
        <strain evidence="2 3">ATCC 49508</strain>
    </source>
</reference>
<dbReference type="PATRIC" id="fig|45076.6.peg.994"/>
<name>A0A0W1AIZ4_9GAMM</name>
<dbReference type="EMBL" id="LNZC01000008">
    <property type="protein sequence ID" value="KTD81155.1"/>
    <property type="molecule type" value="Genomic_DNA"/>
</dbReference>
<keyword evidence="3" id="KW-1185">Reference proteome</keyword>
<organism evidence="2 3">
    <name type="scientific">Legionella worsleiensis</name>
    <dbReference type="NCBI Taxonomy" id="45076"/>
    <lineage>
        <taxon>Bacteria</taxon>
        <taxon>Pseudomonadati</taxon>
        <taxon>Pseudomonadota</taxon>
        <taxon>Gammaproteobacteria</taxon>
        <taxon>Legionellales</taxon>
        <taxon>Legionellaceae</taxon>
        <taxon>Legionella</taxon>
    </lineage>
</organism>
<evidence type="ECO:0000259" key="1">
    <source>
        <dbReference type="Pfam" id="PF14860"/>
    </source>
</evidence>
<evidence type="ECO:0000313" key="2">
    <source>
        <dbReference type="EMBL" id="KTD81155.1"/>
    </source>
</evidence>
<protein>
    <recommendedName>
        <fullName evidence="1">DrrA phosphatidylinositol 4-phosphate binding domain-containing protein</fullName>
    </recommendedName>
</protein>